<dbReference type="PANTHER" id="PTHR13414">
    <property type="entry name" value="HUEL-CATION TRANSPORTER"/>
    <property type="match status" value="1"/>
</dbReference>
<dbReference type="NCBIfam" id="TIGR01297">
    <property type="entry name" value="CDF"/>
    <property type="match status" value="1"/>
</dbReference>
<dbReference type="InterPro" id="IPR058533">
    <property type="entry name" value="Cation_efflux_TM"/>
</dbReference>
<evidence type="ECO:0000256" key="12">
    <source>
        <dbReference type="ARBA" id="ARBA00023015"/>
    </source>
</evidence>
<evidence type="ECO:0000256" key="19">
    <source>
        <dbReference type="ARBA" id="ARBA00034845"/>
    </source>
</evidence>
<keyword evidence="8" id="KW-0256">Endoplasmic reticulum</keyword>
<evidence type="ECO:0000256" key="2">
    <source>
        <dbReference type="ARBA" id="ARBA00004225"/>
    </source>
</evidence>
<evidence type="ECO:0000256" key="13">
    <source>
        <dbReference type="ARBA" id="ARBA00023065"/>
    </source>
</evidence>
<dbReference type="Pfam" id="PF01545">
    <property type="entry name" value="Cation_efflux"/>
    <property type="match status" value="1"/>
</dbReference>
<dbReference type="PANTHER" id="PTHR13414:SF9">
    <property type="entry name" value="PROTON-COUPLED ZINC ANTIPORTER SLC30A9, MITOCHONDRIAL"/>
    <property type="match status" value="1"/>
</dbReference>
<keyword evidence="9" id="KW-0862">Zinc</keyword>
<dbReference type="GO" id="GO:0005783">
    <property type="term" value="C:endoplasmic reticulum"/>
    <property type="evidence" value="ECO:0007669"/>
    <property type="project" value="UniProtKB-SubCell"/>
</dbReference>
<keyword evidence="5" id="KW-0813">Transport</keyword>
<dbReference type="InterPro" id="IPR037129">
    <property type="entry name" value="XPA_sf"/>
</dbReference>
<keyword evidence="11 22" id="KW-1133">Transmembrane helix</keyword>
<evidence type="ECO:0000313" key="24">
    <source>
        <dbReference type="Proteomes" id="UP000046395"/>
    </source>
</evidence>
<evidence type="ECO:0000256" key="11">
    <source>
        <dbReference type="ARBA" id="ARBA00022989"/>
    </source>
</evidence>
<feature type="transmembrane region" description="Helical" evidence="22">
    <location>
        <begin position="244"/>
        <end position="266"/>
    </location>
</feature>
<evidence type="ECO:0000256" key="18">
    <source>
        <dbReference type="ARBA" id="ARBA00033405"/>
    </source>
</evidence>
<evidence type="ECO:0000256" key="14">
    <source>
        <dbReference type="ARBA" id="ARBA00023128"/>
    </source>
</evidence>
<keyword evidence="7 22" id="KW-0812">Transmembrane</keyword>
<evidence type="ECO:0000256" key="1">
    <source>
        <dbReference type="ARBA" id="ARBA00004123"/>
    </source>
</evidence>
<evidence type="ECO:0000256" key="8">
    <source>
        <dbReference type="ARBA" id="ARBA00022824"/>
    </source>
</evidence>
<keyword evidence="13" id="KW-0406">Ion transport</keyword>
<protein>
    <recommendedName>
        <fullName evidence="19">Proton-coupled zinc antiporter SLC30A9, mitochondrial</fullName>
    </recommendedName>
    <alternativeName>
        <fullName evidence="18">Solute carrier family 30 member 9</fullName>
    </alternativeName>
    <alternativeName>
        <fullName evidence="20">Zinc transporter 9</fullName>
    </alternativeName>
</protein>
<dbReference type="InterPro" id="IPR009061">
    <property type="entry name" value="DNA-bd_dom_put_sf"/>
</dbReference>
<dbReference type="InterPro" id="IPR027469">
    <property type="entry name" value="Cation_efflux_TMD_sf"/>
</dbReference>
<accession>A0A5S6QPS7</accession>
<dbReference type="GO" id="GO:0005634">
    <property type="term" value="C:nucleus"/>
    <property type="evidence" value="ECO:0007669"/>
    <property type="project" value="UniProtKB-SubCell"/>
</dbReference>
<keyword evidence="12" id="KW-0805">Transcription regulation</keyword>
<evidence type="ECO:0000259" key="23">
    <source>
        <dbReference type="Pfam" id="PF01545"/>
    </source>
</evidence>
<feature type="transmembrane region" description="Helical" evidence="22">
    <location>
        <begin position="278"/>
        <end position="300"/>
    </location>
</feature>
<proteinExistence type="inferred from homology"/>
<dbReference type="GO" id="GO:0008324">
    <property type="term" value="F:monoatomic cation transmembrane transporter activity"/>
    <property type="evidence" value="ECO:0007669"/>
    <property type="project" value="InterPro"/>
</dbReference>
<dbReference type="GO" id="GO:0015297">
    <property type="term" value="F:antiporter activity"/>
    <property type="evidence" value="ECO:0007669"/>
    <property type="project" value="UniProtKB-KW"/>
</dbReference>
<dbReference type="InterPro" id="IPR002524">
    <property type="entry name" value="Cation_efflux"/>
</dbReference>
<dbReference type="STRING" id="70415.A0A5S6QPS7"/>
<evidence type="ECO:0000256" key="7">
    <source>
        <dbReference type="ARBA" id="ARBA00022692"/>
    </source>
</evidence>
<dbReference type="GO" id="GO:0031966">
    <property type="term" value="C:mitochondrial membrane"/>
    <property type="evidence" value="ECO:0007669"/>
    <property type="project" value="UniProtKB-SubCell"/>
</dbReference>
<dbReference type="GO" id="GO:0006882">
    <property type="term" value="P:intracellular zinc ion homeostasis"/>
    <property type="evidence" value="ECO:0007669"/>
    <property type="project" value="TreeGrafter"/>
</dbReference>
<keyword evidence="15 22" id="KW-0472">Membrane</keyword>
<keyword evidence="24" id="KW-1185">Reference proteome</keyword>
<evidence type="ECO:0000256" key="10">
    <source>
        <dbReference type="ARBA" id="ARBA00022906"/>
    </source>
</evidence>
<dbReference type="SUPFAM" id="SSF161111">
    <property type="entry name" value="Cation efflux protein transmembrane domain-like"/>
    <property type="match status" value="1"/>
</dbReference>
<organism evidence="24 25">
    <name type="scientific">Trichuris muris</name>
    <name type="common">Mouse whipworm</name>
    <dbReference type="NCBI Taxonomy" id="70415"/>
    <lineage>
        <taxon>Eukaryota</taxon>
        <taxon>Metazoa</taxon>
        <taxon>Ecdysozoa</taxon>
        <taxon>Nematoda</taxon>
        <taxon>Enoplea</taxon>
        <taxon>Dorylaimia</taxon>
        <taxon>Trichinellida</taxon>
        <taxon>Trichuridae</taxon>
        <taxon>Trichuris</taxon>
    </lineage>
</organism>
<evidence type="ECO:0000256" key="21">
    <source>
        <dbReference type="ARBA" id="ARBA00048349"/>
    </source>
</evidence>
<feature type="transmembrane region" description="Helical" evidence="22">
    <location>
        <begin position="334"/>
        <end position="354"/>
    </location>
</feature>
<evidence type="ECO:0000256" key="5">
    <source>
        <dbReference type="ARBA" id="ARBA00022448"/>
    </source>
</evidence>
<comment type="catalytic activity">
    <reaction evidence="21">
        <text>Zn(2+)(in) + 2 H(+)(out) = Zn(2+)(out) + 2 H(+)(in)</text>
        <dbReference type="Rhea" id="RHEA:72627"/>
        <dbReference type="ChEBI" id="CHEBI:15378"/>
        <dbReference type="ChEBI" id="CHEBI:29105"/>
    </reaction>
</comment>
<evidence type="ECO:0000256" key="6">
    <source>
        <dbReference type="ARBA" id="ARBA00022449"/>
    </source>
</evidence>
<evidence type="ECO:0000256" key="22">
    <source>
        <dbReference type="SAM" id="Phobius"/>
    </source>
</evidence>
<dbReference type="InterPro" id="IPR040177">
    <property type="entry name" value="SLC30A9"/>
</dbReference>
<comment type="similarity">
    <text evidence="4">Belongs to the cation diffusion facilitator (CDF) transporter (TC 2.A.4) family. SLC30A subfamily.</text>
</comment>
<keyword evidence="10" id="KW-0864">Zinc transport</keyword>
<feature type="domain" description="Cation efflux protein transmembrane" evidence="23">
    <location>
        <begin position="177"/>
        <end position="385"/>
    </location>
</feature>
<feature type="transmembrane region" description="Helical" evidence="22">
    <location>
        <begin position="360"/>
        <end position="378"/>
    </location>
</feature>
<dbReference type="SUPFAM" id="SSF46955">
    <property type="entry name" value="Putative DNA-binding domain"/>
    <property type="match status" value="1"/>
</dbReference>
<evidence type="ECO:0000256" key="16">
    <source>
        <dbReference type="ARBA" id="ARBA00023163"/>
    </source>
</evidence>
<dbReference type="Proteomes" id="UP000046395">
    <property type="component" value="Unassembled WGS sequence"/>
</dbReference>
<evidence type="ECO:0000256" key="4">
    <source>
        <dbReference type="ARBA" id="ARBA00008873"/>
    </source>
</evidence>
<evidence type="ECO:0000313" key="25">
    <source>
        <dbReference type="WBParaSite" id="TMUE_2000009240.1"/>
    </source>
</evidence>
<dbReference type="AlphaFoldDB" id="A0A5S6QPS7"/>
<evidence type="ECO:0000256" key="9">
    <source>
        <dbReference type="ARBA" id="ARBA00022833"/>
    </source>
</evidence>
<dbReference type="CDD" id="cd21078">
    <property type="entry name" value="NTD_ZNT9"/>
    <property type="match status" value="1"/>
</dbReference>
<dbReference type="GO" id="GO:0006829">
    <property type="term" value="P:zinc ion transport"/>
    <property type="evidence" value="ECO:0007669"/>
    <property type="project" value="UniProtKB-KW"/>
</dbReference>
<evidence type="ECO:0000256" key="20">
    <source>
        <dbReference type="ARBA" id="ARBA00034922"/>
    </source>
</evidence>
<comment type="subcellular location">
    <subcellularLocation>
        <location evidence="3">Endoplasmic reticulum</location>
    </subcellularLocation>
    <subcellularLocation>
        <location evidence="2">Mitochondrion membrane</location>
        <topology evidence="2">Multi-pass membrane protein</topology>
    </subcellularLocation>
    <subcellularLocation>
        <location evidence="1">Nucleus</location>
    </subcellularLocation>
</comment>
<sequence length="615" mass="68112">MAFVSCNALFGSRGSPLVHQAFKFVPCAFKTGHQHASSSDPLPVNPKKVTVRLSPKGTGRKSGHVHLIGAVRAMNDYCLKSEHLSELPRQVRRSPYIGEPPCVMYLESDVKALAIRVHGSVEALNKCQMAQRTLSGAKLISYRLGVDPARVPHFQSAERRAPPEPRATLVGSSRVVLTAVMVNAVNTSLKFFLWLHTGSHSLFAEGIHSLADTVNQIVLAFGIYQSVRQPDRMHPYGYSNARYVASLISGVGIFCFGTGLSVYHGVQGIVEPQDLENLQWAVPLLGISLLTEGATFAMAWRELKKKAAMEQVSFMRYVLNSEDPSLSVVFLEDLAAIVGVGIAGVCMALSVQLHSSLPDALGSLMIGGLLGVVASSIIKANANHLVGRSIPEREILDIVQRLEQDVMIRSIQDIKATELGAEKVRFKAEIDFNGRNIARAYVETLELDRLLQAVRNINTEDDLENFMLTHGEQIVDRLGAEIDRIEQELKKRFPNIRHVDLEEAPRMTARHSGALPFWISGTQEILNMYSKQMKTLFIIGPIWLTVSMQHWRRMAKLYSVSFGLPAVDWSSGCSSPGMQSSRKFKMVVRTPGSTMPLSDFRKLVKMCSSIDWLFF</sequence>
<keyword evidence="17" id="KW-0539">Nucleus</keyword>
<evidence type="ECO:0000256" key="15">
    <source>
        <dbReference type="ARBA" id="ARBA00023136"/>
    </source>
</evidence>
<dbReference type="Gene3D" id="3.90.530.10">
    <property type="entry name" value="XPA C-terminal domain"/>
    <property type="match status" value="1"/>
</dbReference>
<keyword evidence="16" id="KW-0804">Transcription</keyword>
<keyword evidence="14" id="KW-0496">Mitochondrion</keyword>
<reference evidence="25" key="1">
    <citation type="submission" date="2019-12" db="UniProtKB">
        <authorList>
            <consortium name="WormBaseParasite"/>
        </authorList>
    </citation>
    <scope>IDENTIFICATION</scope>
</reference>
<dbReference type="WBParaSite" id="TMUE_2000009240.1">
    <property type="protein sequence ID" value="TMUE_2000009240.1"/>
    <property type="gene ID" value="WBGene00293692"/>
</dbReference>
<dbReference type="Gene3D" id="1.20.1510.10">
    <property type="entry name" value="Cation efflux protein transmembrane domain"/>
    <property type="match status" value="1"/>
</dbReference>
<keyword evidence="6" id="KW-0050">Antiport</keyword>
<evidence type="ECO:0000256" key="17">
    <source>
        <dbReference type="ARBA" id="ARBA00023242"/>
    </source>
</evidence>
<name>A0A5S6QPS7_TRIMR</name>
<evidence type="ECO:0000256" key="3">
    <source>
        <dbReference type="ARBA" id="ARBA00004240"/>
    </source>
</evidence>